<evidence type="ECO:0000313" key="4">
    <source>
        <dbReference type="Proteomes" id="UP000245609"/>
    </source>
</evidence>
<feature type="compositionally biased region" description="Basic residues" evidence="1">
    <location>
        <begin position="47"/>
        <end position="59"/>
    </location>
</feature>
<gene>
    <name evidence="3" type="ORF">BB560_004502</name>
</gene>
<proteinExistence type="predicted"/>
<name>A0A2T9Z926_9FUNG</name>
<accession>A0A2T9Z926</accession>
<evidence type="ECO:0000313" key="3">
    <source>
        <dbReference type="EMBL" id="PVV01094.1"/>
    </source>
</evidence>
<evidence type="ECO:0000256" key="1">
    <source>
        <dbReference type="SAM" id="MobiDB-lite"/>
    </source>
</evidence>
<protein>
    <submittedName>
        <fullName evidence="3">Uncharacterized protein</fullName>
    </submittedName>
</protein>
<comment type="caution">
    <text evidence="3">The sequence shown here is derived from an EMBL/GenBank/DDBJ whole genome shotgun (WGS) entry which is preliminary data.</text>
</comment>
<keyword evidence="4" id="KW-1185">Reference proteome</keyword>
<keyword evidence="2" id="KW-0732">Signal</keyword>
<evidence type="ECO:0000256" key="2">
    <source>
        <dbReference type="SAM" id="SignalP"/>
    </source>
</evidence>
<feature type="region of interest" description="Disordered" evidence="1">
    <location>
        <begin position="40"/>
        <end position="59"/>
    </location>
</feature>
<feature type="chain" id="PRO_5015588347" evidence="2">
    <location>
        <begin position="20"/>
        <end position="160"/>
    </location>
</feature>
<sequence length="160" mass="18493">MHLSISGLVVAIASAAVVASSSLPVNEVAAESSQLTKRGGYGGYRGHGGRSRGRGRGGRRRGYYRYGRYWFWDENCDSEFMGTLRYRPSRHYSQRFQYLYLYMENFRSSWNSDMSFRNRWEADDGFRQNWFGQIQYNGWGEVDCDDDYKCGRIGPGTGYC</sequence>
<feature type="signal peptide" evidence="2">
    <location>
        <begin position="1"/>
        <end position="19"/>
    </location>
</feature>
<dbReference type="AlphaFoldDB" id="A0A2T9Z926"/>
<reference evidence="3 4" key="1">
    <citation type="journal article" date="2018" name="MBio">
        <title>Comparative Genomics Reveals the Core Gene Toolbox for the Fungus-Insect Symbiosis.</title>
        <authorList>
            <person name="Wang Y."/>
            <person name="Stata M."/>
            <person name="Wang W."/>
            <person name="Stajich J.E."/>
            <person name="White M.M."/>
            <person name="Moncalvo J.M."/>
        </authorList>
    </citation>
    <scope>NUCLEOTIDE SEQUENCE [LARGE SCALE GENOMIC DNA]</scope>
    <source>
        <strain evidence="3 4">SC-DP-2</strain>
    </source>
</reference>
<organism evidence="3 4">
    <name type="scientific">Smittium megazygosporum</name>
    <dbReference type="NCBI Taxonomy" id="133381"/>
    <lineage>
        <taxon>Eukaryota</taxon>
        <taxon>Fungi</taxon>
        <taxon>Fungi incertae sedis</taxon>
        <taxon>Zoopagomycota</taxon>
        <taxon>Kickxellomycotina</taxon>
        <taxon>Harpellomycetes</taxon>
        <taxon>Harpellales</taxon>
        <taxon>Legeriomycetaceae</taxon>
        <taxon>Smittium</taxon>
    </lineage>
</organism>
<dbReference type="EMBL" id="MBFS01001379">
    <property type="protein sequence ID" value="PVV01094.1"/>
    <property type="molecule type" value="Genomic_DNA"/>
</dbReference>
<dbReference type="Proteomes" id="UP000245609">
    <property type="component" value="Unassembled WGS sequence"/>
</dbReference>
<dbReference type="OrthoDB" id="5589309at2759"/>